<dbReference type="InterPro" id="IPR005135">
    <property type="entry name" value="Endo/exonuclease/phosphatase"/>
</dbReference>
<keyword evidence="4" id="KW-1185">Reference proteome</keyword>
<dbReference type="Gene3D" id="3.60.10.10">
    <property type="entry name" value="Endonuclease/exonuclease/phosphatase"/>
    <property type="match status" value="1"/>
</dbReference>
<feature type="domain" description="RNase H type-1" evidence="2">
    <location>
        <begin position="1600"/>
        <end position="1729"/>
    </location>
</feature>
<dbReference type="Proteomes" id="UP000887159">
    <property type="component" value="Unassembled WGS sequence"/>
</dbReference>
<dbReference type="Pfam" id="PF00075">
    <property type="entry name" value="RNase_H"/>
    <property type="match status" value="2"/>
</dbReference>
<name>A0A8X6SWR5_TRICX</name>
<evidence type="ECO:0000313" key="3">
    <source>
        <dbReference type="EMBL" id="GFY19345.1"/>
    </source>
</evidence>
<dbReference type="CDD" id="cd01650">
    <property type="entry name" value="RT_nLTR_like"/>
    <property type="match status" value="2"/>
</dbReference>
<dbReference type="InterPro" id="IPR043502">
    <property type="entry name" value="DNA/RNA_pol_sf"/>
</dbReference>
<dbReference type="PANTHER" id="PTHR33481:SF1">
    <property type="entry name" value="ENDONUCLEASE_EXONUCLEASE_PHOSPHATASE DOMAIN-CONTAINING PROTEIN-RELATED"/>
    <property type="match status" value="1"/>
</dbReference>
<dbReference type="GO" id="GO:0042575">
    <property type="term" value="C:DNA polymerase complex"/>
    <property type="evidence" value="ECO:0007669"/>
    <property type="project" value="UniProtKB-ARBA"/>
</dbReference>
<dbReference type="PROSITE" id="PS50878">
    <property type="entry name" value="RT_POL"/>
    <property type="match status" value="2"/>
</dbReference>
<dbReference type="PROSITE" id="PS50879">
    <property type="entry name" value="RNASE_H_1"/>
    <property type="match status" value="2"/>
</dbReference>
<dbReference type="InterPro" id="IPR002156">
    <property type="entry name" value="RNaseH_domain"/>
</dbReference>
<feature type="domain" description="Reverse transcriptase" evidence="1">
    <location>
        <begin position="410"/>
        <end position="679"/>
    </location>
</feature>
<keyword evidence="3" id="KW-0808">Transferase</keyword>
<dbReference type="GO" id="GO:0004523">
    <property type="term" value="F:RNA-DNA hybrid ribonuclease activity"/>
    <property type="evidence" value="ECO:0007669"/>
    <property type="project" value="InterPro"/>
</dbReference>
<proteinExistence type="predicted"/>
<dbReference type="InterPro" id="IPR012337">
    <property type="entry name" value="RNaseH-like_sf"/>
</dbReference>
<keyword evidence="3" id="KW-0695">RNA-directed DNA polymerase</keyword>
<feature type="domain" description="RNase H type-1" evidence="2">
    <location>
        <begin position="889"/>
        <end position="1018"/>
    </location>
</feature>
<gene>
    <name evidence="3" type="primary">RTase</name>
    <name evidence="3" type="ORF">TNCV_4127321</name>
</gene>
<feature type="domain" description="Reverse transcriptase" evidence="1">
    <location>
        <begin position="1121"/>
        <end position="1390"/>
    </location>
</feature>
<dbReference type="InterPro" id="IPR036691">
    <property type="entry name" value="Endo/exonu/phosph_ase_sf"/>
</dbReference>
<dbReference type="Pfam" id="PF00078">
    <property type="entry name" value="RVT_1"/>
    <property type="match status" value="2"/>
</dbReference>
<dbReference type="InterPro" id="IPR043128">
    <property type="entry name" value="Rev_trsase/Diguanyl_cyclase"/>
</dbReference>
<dbReference type="InterPro" id="IPR036397">
    <property type="entry name" value="RNaseH_sf"/>
</dbReference>
<sequence>MIFSQFPIRIYSELIEKSKRGGGLMIVLNKDISAIKIFSEISEDLEILIVRVQIDLNPITIFNIYIPPGNFQDSNLSKIASYIDNHNLILGDFNASHEIWGSKNSSASGKKIFDWIIENDLILLNDKSPTYLHSSGIFTSIDLSLASIDLNYDLSWSTNTDNFGSDHFPIIINYKRANRSVTTNCKQNTNWNKFINIIQQNINLNENINIDIIKEIKKAQILSQGTEKNLISSRAPWWTAACGHLRAKKRKLLNKARKNFKEEDWIKYKAVSAKLKRTIKACKENFWHKTCEKISSPKVLFKIIRIIKNRTNSNYSSFNIIENNGTILTNEQSQANCFLQYYAKRNNDSIPNISIPDNSQDINKPFSLKELEIAISHQKNSSPGHDKISLQSINHLPIKAIYLLLKSFNDSWFSSQIPKDWTHALILPFIKPHKNPKEVSSYRPISLTSVIAKLLERMILHRMLDFSFQNKIFHVNHHGFYPHRSSINTLLQLQHDIILARERKEYFILVALDIKAAYDSVWPNGLISKLNKVGYSGRLLRWIQNFLHQRTIQIKWRNIFSKIVTNNYGVPQGSILSPFLFMIYMSDIFEIQHDSHLLVYADDIFLYNSGTNWNKTIGEMQESLNKISVWCKKWKLSTSPEKSSLLNFSRKRSTIPPLLKICDKPIPEVKSLKILGIIFDPNTTWKNHINYLRQKGFKYLNAIKALSSPKIGTRSDHLLNIINATIRSIFDYGSQLFSFSSNSNRQKLEPIYNAALRLALGLPRNTPLDLLRAESMNGNINSRHNFLCQKFITKQIALKDWSPNARLFWNIDSNFYKYREKEISIFQKTINLLQELCISKVDILQWIPPPPIYDNRKINIYTHELPFQNKDLPDDIVQNMFNDYIQPKFNNNIIIATDGSKNTNQTSIGILIPKKKIRQNFILKDMISIFTAEAIAIWTALKNWVSETENYIILTDSLSVLKSIQNINRKSNTIILNLSSTLHQCLQIAQSITFIWVPAHKGIEINEEVDKLAKASPEPWNIISWITYEDLHTYFKKQHKIKNLSLASIDLNYDLSWSTNTDNFGSDHFPIIINYKRANRIRKIAISHQKNSSPGHDKISLQSINHLPIKAIYLLLKSFNDSWFSSQIPKDWTHALILPFIKPHKNPKEVSSYRPISLTSVIAKLLERMILHRMLDFSFQNKIFHVNHHGFYPHRSSINTLLQLQHDIILARERKEYFILVALDIKAAYDSVWPNGLISKLNKVGYSGRLLRWIQNFLHQRTIQIKWRNIFSKIVTNNYGVPQGSILSPFLFMIYMSDIFEIQHDSHLLVYADDIFLYNSGTNWNKTIGEMQESLNKISVWCKKWKLSTSPEKSSLLNFSRKRSTIPPLLKICDKPIPEVKSLKILGIIFDPNTTWKNHINYLRQKGFKYLNAIKALSSPKIGTRSDHLLNIINATIRSIFDYGSQLFSFSSNSNRQKLEPIYNAALRLALGLPRNTPLDLLRAESMNGNINSRHNFLCQKFITKQIALKDWSPNARLFWNIDSNFYKYREKEISIFQKTINLLQELCISKVDILQWIPPPPIYDNRKINIYTHELPFQNKDLPDDIVQNMFNDYIQPKFNNNIIIATDGSKNTNQTSIGILIPKKKIRQNFILKDMISIFTAEAIAIWTALKNWVSETENYIILTDSLSVLKSIQNINRKSNTIILNLSSTLHQCLQIAQSITFIWVPAHKGIEINEEVDKLAKASPEPWNIISWITYEDLHTYFKKQHKIKSEEIWKKSKRHTNFFLYFSS</sequence>
<dbReference type="GO" id="GO:0003676">
    <property type="term" value="F:nucleic acid binding"/>
    <property type="evidence" value="ECO:0007669"/>
    <property type="project" value="InterPro"/>
</dbReference>
<dbReference type="Gene3D" id="3.30.70.270">
    <property type="match status" value="2"/>
</dbReference>
<dbReference type="SUPFAM" id="SSF56219">
    <property type="entry name" value="DNase I-like"/>
    <property type="match status" value="1"/>
</dbReference>
<dbReference type="InterPro" id="IPR000477">
    <property type="entry name" value="RT_dom"/>
</dbReference>
<evidence type="ECO:0000259" key="1">
    <source>
        <dbReference type="PROSITE" id="PS50878"/>
    </source>
</evidence>
<organism evidence="3 4">
    <name type="scientific">Trichonephila clavipes</name>
    <name type="common">Golden silk orbweaver</name>
    <name type="synonym">Nephila clavipes</name>
    <dbReference type="NCBI Taxonomy" id="2585209"/>
    <lineage>
        <taxon>Eukaryota</taxon>
        <taxon>Metazoa</taxon>
        <taxon>Ecdysozoa</taxon>
        <taxon>Arthropoda</taxon>
        <taxon>Chelicerata</taxon>
        <taxon>Arachnida</taxon>
        <taxon>Araneae</taxon>
        <taxon>Araneomorphae</taxon>
        <taxon>Entelegynae</taxon>
        <taxon>Araneoidea</taxon>
        <taxon>Nephilidae</taxon>
        <taxon>Trichonephila</taxon>
    </lineage>
</organism>
<dbReference type="PANTHER" id="PTHR33481">
    <property type="entry name" value="REVERSE TRANSCRIPTASE"/>
    <property type="match status" value="1"/>
</dbReference>
<dbReference type="SUPFAM" id="SSF56672">
    <property type="entry name" value="DNA/RNA polymerases"/>
    <property type="match status" value="2"/>
</dbReference>
<dbReference type="Pfam" id="PF14529">
    <property type="entry name" value="Exo_endo_phos_2"/>
    <property type="match status" value="1"/>
</dbReference>
<comment type="caution">
    <text evidence="3">The sequence shown here is derived from an EMBL/GenBank/DDBJ whole genome shotgun (WGS) entry which is preliminary data.</text>
</comment>
<dbReference type="EMBL" id="BMAU01021352">
    <property type="protein sequence ID" value="GFY19345.1"/>
    <property type="molecule type" value="Genomic_DNA"/>
</dbReference>
<reference evidence="3" key="1">
    <citation type="submission" date="2020-08" db="EMBL/GenBank/DDBJ databases">
        <title>Multicomponent nature underlies the extraordinary mechanical properties of spider dragline silk.</title>
        <authorList>
            <person name="Kono N."/>
            <person name="Nakamura H."/>
            <person name="Mori M."/>
            <person name="Yoshida Y."/>
            <person name="Ohtoshi R."/>
            <person name="Malay A.D."/>
            <person name="Moran D.A.P."/>
            <person name="Tomita M."/>
            <person name="Numata K."/>
            <person name="Arakawa K."/>
        </authorList>
    </citation>
    <scope>NUCLEOTIDE SEQUENCE</scope>
</reference>
<keyword evidence="3" id="KW-0548">Nucleotidyltransferase</keyword>
<dbReference type="CDD" id="cd09276">
    <property type="entry name" value="Rnase_HI_RT_non_LTR"/>
    <property type="match status" value="2"/>
</dbReference>
<evidence type="ECO:0000259" key="2">
    <source>
        <dbReference type="PROSITE" id="PS50879"/>
    </source>
</evidence>
<dbReference type="SUPFAM" id="SSF53098">
    <property type="entry name" value="Ribonuclease H-like"/>
    <property type="match status" value="2"/>
</dbReference>
<dbReference type="Gene3D" id="3.30.420.10">
    <property type="entry name" value="Ribonuclease H-like superfamily/Ribonuclease H"/>
    <property type="match status" value="2"/>
</dbReference>
<dbReference type="GO" id="GO:0003964">
    <property type="term" value="F:RNA-directed DNA polymerase activity"/>
    <property type="evidence" value="ECO:0007669"/>
    <property type="project" value="UniProtKB-KW"/>
</dbReference>
<accession>A0A8X6SWR5</accession>
<protein>
    <submittedName>
        <fullName evidence="3">Probable RNA-directed DNA polymerase from transposon BS</fullName>
    </submittedName>
</protein>
<evidence type="ECO:0000313" key="4">
    <source>
        <dbReference type="Proteomes" id="UP000887159"/>
    </source>
</evidence>